<comment type="caution">
    <text evidence="1">The sequence shown here is derived from an EMBL/GenBank/DDBJ whole genome shotgun (WGS) entry which is preliminary data.</text>
</comment>
<dbReference type="EMBL" id="BGPR01027232">
    <property type="protein sequence ID" value="GBN97575.1"/>
    <property type="molecule type" value="Genomic_DNA"/>
</dbReference>
<organism evidence="1 2">
    <name type="scientific">Araneus ventricosus</name>
    <name type="common">Orbweaver spider</name>
    <name type="synonym">Epeira ventricosa</name>
    <dbReference type="NCBI Taxonomy" id="182803"/>
    <lineage>
        <taxon>Eukaryota</taxon>
        <taxon>Metazoa</taxon>
        <taxon>Ecdysozoa</taxon>
        <taxon>Arthropoda</taxon>
        <taxon>Chelicerata</taxon>
        <taxon>Arachnida</taxon>
        <taxon>Araneae</taxon>
        <taxon>Araneomorphae</taxon>
        <taxon>Entelegynae</taxon>
        <taxon>Araneoidea</taxon>
        <taxon>Araneidae</taxon>
        <taxon>Araneus</taxon>
    </lineage>
</organism>
<protein>
    <submittedName>
        <fullName evidence="1">Uncharacterized protein</fullName>
    </submittedName>
</protein>
<proteinExistence type="predicted"/>
<gene>
    <name evidence="1" type="ORF">AVEN_1411_1</name>
</gene>
<sequence length="262" mass="29293">MTQESGVELLTLKTLKDCILCKEYIRRVCKIILLKFTRAYRTNSTQVLNVLTGIPPSALDRKVGVPKFQVWICRSTEAGEALEVGELDYNENSTNITLGESSKLLGLGLSFYRGWSGAGTRRKGVDGFSVETAGAGNHPFSKSSDSLTDAWELTVHKLCITKLFVDYMMHSSFAYREVNSNFTCGDLKILPYEFIHSRNRGSVGHNVSMPRTWQVLDAYASRLITLISLEYGATREEVPVRTPLSSCDKFVKHSLLLHEEIG</sequence>
<name>A0A4Y2TEQ7_ARAVE</name>
<accession>A0A4Y2TEQ7</accession>
<dbReference type="Proteomes" id="UP000499080">
    <property type="component" value="Unassembled WGS sequence"/>
</dbReference>
<evidence type="ECO:0000313" key="2">
    <source>
        <dbReference type="Proteomes" id="UP000499080"/>
    </source>
</evidence>
<reference evidence="1 2" key="1">
    <citation type="journal article" date="2019" name="Sci. Rep.">
        <title>Orb-weaving spider Araneus ventricosus genome elucidates the spidroin gene catalogue.</title>
        <authorList>
            <person name="Kono N."/>
            <person name="Nakamura H."/>
            <person name="Ohtoshi R."/>
            <person name="Moran D.A.P."/>
            <person name="Shinohara A."/>
            <person name="Yoshida Y."/>
            <person name="Fujiwara M."/>
            <person name="Mori M."/>
            <person name="Tomita M."/>
            <person name="Arakawa K."/>
        </authorList>
    </citation>
    <scope>NUCLEOTIDE SEQUENCE [LARGE SCALE GENOMIC DNA]</scope>
</reference>
<keyword evidence="2" id="KW-1185">Reference proteome</keyword>
<dbReference type="AlphaFoldDB" id="A0A4Y2TEQ7"/>
<evidence type="ECO:0000313" key="1">
    <source>
        <dbReference type="EMBL" id="GBN97575.1"/>
    </source>
</evidence>